<dbReference type="Proteomes" id="UP001162734">
    <property type="component" value="Chromosome"/>
</dbReference>
<dbReference type="SUPFAM" id="SSF58104">
    <property type="entry name" value="Methyl-accepting chemotaxis protein (MCP) signaling domain"/>
    <property type="match status" value="1"/>
</dbReference>
<organism evidence="3 4">
    <name type="scientific">Anaeromyxobacter paludicola</name>
    <dbReference type="NCBI Taxonomy" id="2918171"/>
    <lineage>
        <taxon>Bacteria</taxon>
        <taxon>Pseudomonadati</taxon>
        <taxon>Myxococcota</taxon>
        <taxon>Myxococcia</taxon>
        <taxon>Myxococcales</taxon>
        <taxon>Cystobacterineae</taxon>
        <taxon>Anaeromyxobacteraceae</taxon>
        <taxon>Anaeromyxobacter</taxon>
    </lineage>
</organism>
<dbReference type="EMBL" id="AP025592">
    <property type="protein sequence ID" value="BDG10577.1"/>
    <property type="molecule type" value="Genomic_DNA"/>
</dbReference>
<name>A0ABM7XFB0_9BACT</name>
<feature type="domain" description="T-SNARE coiled-coil homology" evidence="2">
    <location>
        <begin position="119"/>
        <end position="181"/>
    </location>
</feature>
<sequence length="201" mass="20559">MSAIPPGAAGAALSLFVAIAAGAGGFLLGRREAALRRGRAERLLATADALGAAAHAILASVAAYGERSAHAAGSVKEATETMGLLSHTAMRAALTAESVVGLALHSLSALQGVEGGRRATDSPEAAETIRRLTQALRDSSSAAREIATVAQQQDQGIDRVLRSMNGIFLTVEDAARVTRQVAEQAEALNALAVELRAQVEA</sequence>
<dbReference type="RefSeq" id="WP_248343083.1">
    <property type="nucleotide sequence ID" value="NZ_AP025592.1"/>
</dbReference>
<evidence type="ECO:0000313" key="3">
    <source>
        <dbReference type="EMBL" id="BDG10577.1"/>
    </source>
</evidence>
<keyword evidence="1" id="KW-1133">Transmembrane helix</keyword>
<accession>A0ABM7XFB0</accession>
<keyword evidence="1" id="KW-0472">Membrane</keyword>
<keyword evidence="1" id="KW-0812">Transmembrane</keyword>
<keyword evidence="4" id="KW-1185">Reference proteome</keyword>
<evidence type="ECO:0000256" key="1">
    <source>
        <dbReference type="SAM" id="Phobius"/>
    </source>
</evidence>
<protein>
    <recommendedName>
        <fullName evidence="2">t-SNARE coiled-coil homology domain-containing protein</fullName>
    </recommendedName>
</protein>
<proteinExistence type="predicted"/>
<dbReference type="InterPro" id="IPR000727">
    <property type="entry name" value="T_SNARE_dom"/>
</dbReference>
<evidence type="ECO:0000259" key="2">
    <source>
        <dbReference type="PROSITE" id="PS50192"/>
    </source>
</evidence>
<evidence type="ECO:0000313" key="4">
    <source>
        <dbReference type="Proteomes" id="UP001162734"/>
    </source>
</evidence>
<reference evidence="4" key="1">
    <citation type="journal article" date="2022" name="Int. J. Syst. Evol. Microbiol.">
        <title>Anaeromyxobacter oryzae sp. nov., Anaeromyxobacter diazotrophicus sp. nov. and Anaeromyxobacter paludicola sp. nov., isolated from paddy soils.</title>
        <authorList>
            <person name="Itoh H."/>
            <person name="Xu Z."/>
            <person name="Mise K."/>
            <person name="Masuda Y."/>
            <person name="Ushijima N."/>
            <person name="Hayakawa C."/>
            <person name="Shiratori Y."/>
            <person name="Senoo K."/>
        </authorList>
    </citation>
    <scope>NUCLEOTIDE SEQUENCE [LARGE SCALE GENOMIC DNA]</scope>
    <source>
        <strain evidence="4">Red630</strain>
    </source>
</reference>
<feature type="transmembrane region" description="Helical" evidence="1">
    <location>
        <begin position="6"/>
        <end position="29"/>
    </location>
</feature>
<dbReference type="PROSITE" id="PS50192">
    <property type="entry name" value="T_SNARE"/>
    <property type="match status" value="1"/>
</dbReference>
<dbReference type="Gene3D" id="1.10.287.950">
    <property type="entry name" value="Methyl-accepting chemotaxis protein"/>
    <property type="match status" value="1"/>
</dbReference>
<gene>
    <name evidence="3" type="ORF">AMPC_36900</name>
</gene>